<feature type="coiled-coil region" evidence="1">
    <location>
        <begin position="233"/>
        <end position="260"/>
    </location>
</feature>
<dbReference type="InterPro" id="IPR055331">
    <property type="entry name" value="FMR1-like"/>
</dbReference>
<dbReference type="PANTHER" id="PTHR37360">
    <property type="entry name" value="FRAGILE X MENTAL RETARDATION 1 NEIGHBOR PROTEIN"/>
    <property type="match status" value="1"/>
</dbReference>
<keyword evidence="2" id="KW-1133">Transmembrane helix</keyword>
<dbReference type="AlphaFoldDB" id="A0A2Y9KTD3"/>
<keyword evidence="3" id="KW-1185">Reference proteome</keyword>
<sequence>MASEGRLILGRTRSKPRVLRGPRSRLLGCEAGCSADNAAIGSHPGGSIPGHQALMAATPQPGWQASLRGLRAETRHSLLKMWAHKCFGLLLLAVWMLLLLCYYLNTGFSNSVSPSEHILWSGEDANGRSLEKTSIWEALLNFFFPTTCIPKVNQVVKACNELQDYNRSECLGYKCCYTSFRTSNFSCFAPLKDKPTQMFRMFGLGVISMIILGCLPIYCCALCRRSKWANPLRRRVNRILKGLKKQRKKIKRDAEMLRTTAEEEEGLGDEKEQETKGYELLKQYYHWGDLGSRKVDKKGAKLFGYHTVWYP</sequence>
<dbReference type="OrthoDB" id="9837391at2759"/>
<dbReference type="RefSeq" id="XP_022377016.1">
    <property type="nucleotide sequence ID" value="XM_022521308.1"/>
</dbReference>
<evidence type="ECO:0000256" key="2">
    <source>
        <dbReference type="SAM" id="Phobius"/>
    </source>
</evidence>
<accession>A0A2Y9KTD3</accession>
<organism evidence="3 4">
    <name type="scientific">Enhydra lutris kenyoni</name>
    <name type="common">northern sea otter</name>
    <dbReference type="NCBI Taxonomy" id="391180"/>
    <lineage>
        <taxon>Eukaryota</taxon>
        <taxon>Metazoa</taxon>
        <taxon>Chordata</taxon>
        <taxon>Craniata</taxon>
        <taxon>Vertebrata</taxon>
        <taxon>Euteleostomi</taxon>
        <taxon>Mammalia</taxon>
        <taxon>Eutheria</taxon>
        <taxon>Laurasiatheria</taxon>
        <taxon>Carnivora</taxon>
        <taxon>Caniformia</taxon>
        <taxon>Musteloidea</taxon>
        <taxon>Mustelidae</taxon>
        <taxon>Lutrinae</taxon>
        <taxon>Enhydra</taxon>
    </lineage>
</organism>
<evidence type="ECO:0000313" key="3">
    <source>
        <dbReference type="Proteomes" id="UP000248482"/>
    </source>
</evidence>
<evidence type="ECO:0000313" key="4">
    <source>
        <dbReference type="RefSeq" id="XP_022377016.1"/>
    </source>
</evidence>
<dbReference type="CTD" id="158521"/>
<evidence type="ECO:0000256" key="1">
    <source>
        <dbReference type="SAM" id="Coils"/>
    </source>
</evidence>
<feature type="transmembrane region" description="Helical" evidence="2">
    <location>
        <begin position="201"/>
        <end position="223"/>
    </location>
</feature>
<dbReference type="GeneID" id="111158951"/>
<proteinExistence type="predicted"/>
<dbReference type="KEGG" id="elk:111158951"/>
<keyword evidence="1" id="KW-0175">Coiled coil</keyword>
<keyword evidence="2" id="KW-0812">Transmembrane</keyword>
<name>A0A2Y9KTD3_ENHLU</name>
<gene>
    <name evidence="4" type="primary">LOC111158951</name>
</gene>
<protein>
    <submittedName>
        <fullName evidence="4">Fragile X mental retardation 1 neighbor protein</fullName>
    </submittedName>
</protein>
<keyword evidence="2" id="KW-0472">Membrane</keyword>
<feature type="transmembrane region" description="Helical" evidence="2">
    <location>
        <begin position="86"/>
        <end position="105"/>
    </location>
</feature>
<dbReference type="STRING" id="391180.A0A2Y9KTD3"/>
<dbReference type="Proteomes" id="UP000248482">
    <property type="component" value="Unplaced"/>
</dbReference>
<dbReference type="PANTHER" id="PTHR37360:SF1">
    <property type="entry name" value="FMR1 NEIGHBOR PROTEIN"/>
    <property type="match status" value="1"/>
</dbReference>
<reference evidence="4" key="1">
    <citation type="submission" date="2025-08" db="UniProtKB">
        <authorList>
            <consortium name="RefSeq"/>
        </authorList>
    </citation>
    <scope>IDENTIFICATION</scope>
    <source>
        <tissue evidence="4">Blood</tissue>
    </source>
</reference>